<evidence type="ECO:0000313" key="3">
    <source>
        <dbReference type="EMBL" id="KAA2265729.1"/>
    </source>
</evidence>
<keyword evidence="1 3" id="KW-0378">Hydrolase</keyword>
<gene>
    <name evidence="3" type="ORF">F0L68_03925</name>
</gene>
<organism evidence="3 4">
    <name type="scientific">Solihabitans fulvus</name>
    <dbReference type="NCBI Taxonomy" id="1892852"/>
    <lineage>
        <taxon>Bacteria</taxon>
        <taxon>Bacillati</taxon>
        <taxon>Actinomycetota</taxon>
        <taxon>Actinomycetes</taxon>
        <taxon>Pseudonocardiales</taxon>
        <taxon>Pseudonocardiaceae</taxon>
        <taxon>Solihabitans</taxon>
    </lineage>
</organism>
<evidence type="ECO:0000313" key="4">
    <source>
        <dbReference type="Proteomes" id="UP000323454"/>
    </source>
</evidence>
<name>A0A5B2XS95_9PSEU</name>
<protein>
    <submittedName>
        <fullName evidence="3">Alpha/beta hydrolase</fullName>
    </submittedName>
</protein>
<dbReference type="OrthoDB" id="2987348at2"/>
<accession>A0A5B2XS95</accession>
<evidence type="ECO:0000259" key="2">
    <source>
        <dbReference type="Pfam" id="PF00561"/>
    </source>
</evidence>
<dbReference type="PANTHER" id="PTHR43329">
    <property type="entry name" value="EPOXIDE HYDROLASE"/>
    <property type="match status" value="1"/>
</dbReference>
<feature type="domain" description="AB hydrolase-1" evidence="2">
    <location>
        <begin position="30"/>
        <end position="318"/>
    </location>
</feature>
<dbReference type="AlphaFoldDB" id="A0A5B2XS95"/>
<keyword evidence="4" id="KW-1185">Reference proteome</keyword>
<dbReference type="GO" id="GO:0016787">
    <property type="term" value="F:hydrolase activity"/>
    <property type="evidence" value="ECO:0007669"/>
    <property type="project" value="UniProtKB-KW"/>
</dbReference>
<dbReference type="InterPro" id="IPR000639">
    <property type="entry name" value="Epox_hydrolase-like"/>
</dbReference>
<dbReference type="Gene3D" id="3.40.50.1820">
    <property type="entry name" value="alpha/beta hydrolase"/>
    <property type="match status" value="1"/>
</dbReference>
<dbReference type="RefSeq" id="WP_149848014.1">
    <property type="nucleotide sequence ID" value="NZ_VUOB01000005.1"/>
</dbReference>
<dbReference type="InterPro" id="IPR029058">
    <property type="entry name" value="AB_hydrolase_fold"/>
</dbReference>
<sequence length="340" mass="37071">MPPTPEITEHVLTTPTHTTRYLAAGPQDGPPLVFVHGWPAQASTWRHQLTHFAALGHRAIAPDLRGYGGSTVHTVPEAYAQEHVVGDMLALLDHLGHRAAVWVGHDWGSATVWNIASHHPDRCVAVANLCVPYRTLEHGLPTLVSLVDRHRYPAAEYPTGQFDYFTQHVDHPDTVAAVFDAEPANTVRALYRRGNPAGRDAVFRTATVTRDGGWFGGAPSAPDVPLDPAVLTEDDLAELTESLARNGFTGPDSYYRNDAANAAYAALAGNGGYLDLPVLFVEATYDYVCDTATSDLALPMRQYCRDLTERSVDAGHWVAQERPEEVNAALAQWLTERVPG</sequence>
<dbReference type="InterPro" id="IPR000073">
    <property type="entry name" value="AB_hydrolase_1"/>
</dbReference>
<reference evidence="3 4" key="2">
    <citation type="submission" date="2019-09" db="EMBL/GenBank/DDBJ databases">
        <authorList>
            <person name="Jin C."/>
        </authorList>
    </citation>
    <scope>NUCLEOTIDE SEQUENCE [LARGE SCALE GENOMIC DNA]</scope>
    <source>
        <strain evidence="3 4">AN110305</strain>
    </source>
</reference>
<dbReference type="Proteomes" id="UP000323454">
    <property type="component" value="Unassembled WGS sequence"/>
</dbReference>
<dbReference type="PRINTS" id="PR00412">
    <property type="entry name" value="EPOXHYDRLASE"/>
</dbReference>
<dbReference type="EMBL" id="VUOB01000005">
    <property type="protein sequence ID" value="KAA2265729.1"/>
    <property type="molecule type" value="Genomic_DNA"/>
</dbReference>
<proteinExistence type="predicted"/>
<dbReference type="SUPFAM" id="SSF53474">
    <property type="entry name" value="alpha/beta-Hydrolases"/>
    <property type="match status" value="1"/>
</dbReference>
<evidence type="ECO:0000256" key="1">
    <source>
        <dbReference type="ARBA" id="ARBA00022801"/>
    </source>
</evidence>
<comment type="caution">
    <text evidence="3">The sequence shown here is derived from an EMBL/GenBank/DDBJ whole genome shotgun (WGS) entry which is preliminary data.</text>
</comment>
<dbReference type="Pfam" id="PF00561">
    <property type="entry name" value="Abhydrolase_1"/>
    <property type="match status" value="1"/>
</dbReference>
<reference evidence="3 4" key="1">
    <citation type="submission" date="2019-09" db="EMBL/GenBank/DDBJ databases">
        <title>Goodfellowia gen. nov., a new genus of the Pseudonocardineae related to Actinoalloteichus, containing Goodfellowia coeruleoviolacea gen. nov., comb. nov. gen. nov., comb. nov.</title>
        <authorList>
            <person name="Labeda D."/>
        </authorList>
    </citation>
    <scope>NUCLEOTIDE SEQUENCE [LARGE SCALE GENOMIC DNA]</scope>
    <source>
        <strain evidence="3 4">AN110305</strain>
    </source>
</reference>